<evidence type="ECO:0000313" key="3">
    <source>
        <dbReference type="Proteomes" id="UP000019373"/>
    </source>
</evidence>
<accession>U1HHS2</accession>
<feature type="domain" description="Heterokaryon incompatibility" evidence="1">
    <location>
        <begin position="43"/>
        <end position="102"/>
    </location>
</feature>
<dbReference type="PANTHER" id="PTHR24148:SF73">
    <property type="entry name" value="HET DOMAIN PROTEIN (AFU_ORTHOLOGUE AFUA_8G01020)"/>
    <property type="match status" value="1"/>
</dbReference>
<dbReference type="OrthoDB" id="4146092at2759"/>
<organism evidence="2 3">
    <name type="scientific">Endocarpon pusillum (strain Z07020 / HMAS-L-300199)</name>
    <name type="common">Lichen-forming fungus</name>
    <dbReference type="NCBI Taxonomy" id="1263415"/>
    <lineage>
        <taxon>Eukaryota</taxon>
        <taxon>Fungi</taxon>
        <taxon>Dikarya</taxon>
        <taxon>Ascomycota</taxon>
        <taxon>Pezizomycotina</taxon>
        <taxon>Eurotiomycetes</taxon>
        <taxon>Chaetothyriomycetidae</taxon>
        <taxon>Verrucariales</taxon>
        <taxon>Verrucariaceae</taxon>
        <taxon>Endocarpon</taxon>
    </lineage>
</organism>
<dbReference type="InterPro" id="IPR052895">
    <property type="entry name" value="HetReg/Transcr_Mod"/>
</dbReference>
<dbReference type="GeneID" id="19238770"/>
<gene>
    <name evidence="2" type="ORF">EPUS_03732</name>
</gene>
<evidence type="ECO:0000259" key="1">
    <source>
        <dbReference type="Pfam" id="PF06985"/>
    </source>
</evidence>
<dbReference type="Proteomes" id="UP000019373">
    <property type="component" value="Unassembled WGS sequence"/>
</dbReference>
<dbReference type="HOGENOM" id="CLU_004184_6_2_1"/>
<dbReference type="PANTHER" id="PTHR24148">
    <property type="entry name" value="ANKYRIN REPEAT DOMAIN-CONTAINING PROTEIN 39 HOMOLOG-RELATED"/>
    <property type="match status" value="1"/>
</dbReference>
<dbReference type="InterPro" id="IPR010730">
    <property type="entry name" value="HET"/>
</dbReference>
<evidence type="ECO:0000313" key="2">
    <source>
        <dbReference type="EMBL" id="ERF68414.1"/>
    </source>
</evidence>
<keyword evidence="3" id="KW-1185">Reference proteome</keyword>
<protein>
    <recommendedName>
        <fullName evidence="1">Heterokaryon incompatibility domain-containing protein</fullName>
    </recommendedName>
</protein>
<name>U1HHS2_ENDPU</name>
<dbReference type="Pfam" id="PF06985">
    <property type="entry name" value="HET"/>
    <property type="match status" value="1"/>
</dbReference>
<sequence length="104" mass="11461">MALNYEALDVESYEIRLLTILPNSCGSAVRWNGKTNLINSTKYAALSYCWGDPAMTANIFVDGIKTPVTSNLADALQYLRKLGTSNIWADALCINQTDKQEKGL</sequence>
<dbReference type="RefSeq" id="XP_007805906.1">
    <property type="nucleotide sequence ID" value="XM_007807715.1"/>
</dbReference>
<dbReference type="AlphaFoldDB" id="U1HHS2"/>
<proteinExistence type="predicted"/>
<dbReference type="EMBL" id="KE721518">
    <property type="protein sequence ID" value="ERF68414.1"/>
    <property type="molecule type" value="Genomic_DNA"/>
</dbReference>
<reference evidence="3" key="1">
    <citation type="journal article" date="2014" name="BMC Genomics">
        <title>Genome characteristics reveal the impact of lichenization on lichen-forming fungus Endocarpon pusillum Hedwig (Verrucariales, Ascomycota).</title>
        <authorList>
            <person name="Wang Y.-Y."/>
            <person name="Liu B."/>
            <person name="Zhang X.-Y."/>
            <person name="Zhou Q.-M."/>
            <person name="Zhang T."/>
            <person name="Li H."/>
            <person name="Yu Y.-F."/>
            <person name="Zhang X.-L."/>
            <person name="Hao X.-Y."/>
            <person name="Wang M."/>
            <person name="Wang L."/>
            <person name="Wei J.-C."/>
        </authorList>
    </citation>
    <scope>NUCLEOTIDE SEQUENCE [LARGE SCALE GENOMIC DNA]</scope>
    <source>
        <strain evidence="3">Z07020 / HMAS-L-300199</strain>
    </source>
</reference>